<keyword evidence="1" id="KW-0472">Membrane</keyword>
<keyword evidence="1" id="KW-0812">Transmembrane</keyword>
<sequence>MAFKPFFWYCRPVVGGVWTNAVDNAFGAYTPCAIDSLVVVISHLVVLGLCIYRIWLINKDFKVQRFCLKSGTYNYVLCLLATCCAFEPLLKLIMGISVLNLDGQTALAPFEVVALMVQTLAWCSMVLMLVVETKVYVYEFRWIVRFGVVYILVADIVMLNLILSAKDFYKRSVLYLYISEVFFQALFGVLLLPYVPSLDPYPGHTPLSSESVDVAEYEKLPDGEDICPERHVSLFSKITFAWMDHIMKLGYKRPLTEKDFWKLDMWDRTETLYDNFQKIWVEESHKSKPWLLRALNSSLGGRNSFVCSRFLWSCKTRMVVVLEHVKKFLNEVMAFYHTLWILVATSLPGHAKATKMPVKFNSLTSNPFNIVCYNIGSENVMTFFRKTSMIYGF</sequence>
<protein>
    <submittedName>
        <fullName evidence="2">ABC transporter C family member 2-like</fullName>
    </submittedName>
</protein>
<proteinExistence type="predicted"/>
<accession>A0A5D3C025</accession>
<organism evidence="2 3">
    <name type="scientific">Cucumis melo var. makuwa</name>
    <name type="common">Oriental melon</name>
    <dbReference type="NCBI Taxonomy" id="1194695"/>
    <lineage>
        <taxon>Eukaryota</taxon>
        <taxon>Viridiplantae</taxon>
        <taxon>Streptophyta</taxon>
        <taxon>Embryophyta</taxon>
        <taxon>Tracheophyta</taxon>
        <taxon>Spermatophyta</taxon>
        <taxon>Magnoliopsida</taxon>
        <taxon>eudicotyledons</taxon>
        <taxon>Gunneridae</taxon>
        <taxon>Pentapetalae</taxon>
        <taxon>rosids</taxon>
        <taxon>fabids</taxon>
        <taxon>Cucurbitales</taxon>
        <taxon>Cucurbitaceae</taxon>
        <taxon>Benincaseae</taxon>
        <taxon>Cucumis</taxon>
    </lineage>
</organism>
<reference evidence="2 3" key="1">
    <citation type="submission" date="2019-08" db="EMBL/GenBank/DDBJ databases">
        <title>Draft genome sequences of two oriental melons (Cucumis melo L. var makuwa).</title>
        <authorList>
            <person name="Kwon S.-Y."/>
        </authorList>
    </citation>
    <scope>NUCLEOTIDE SEQUENCE [LARGE SCALE GENOMIC DNA]</scope>
    <source>
        <strain evidence="3">cv. Chang Bougi</strain>
        <tissue evidence="2">Leaf</tissue>
    </source>
</reference>
<feature type="transmembrane region" description="Helical" evidence="1">
    <location>
        <begin position="106"/>
        <end position="130"/>
    </location>
</feature>
<dbReference type="EMBL" id="SSTD01013933">
    <property type="protein sequence ID" value="TYK05157.1"/>
    <property type="molecule type" value="Genomic_DNA"/>
</dbReference>
<dbReference type="AlphaFoldDB" id="A0A5D3C025"/>
<feature type="transmembrane region" description="Helical" evidence="1">
    <location>
        <begin position="174"/>
        <end position="195"/>
    </location>
</feature>
<comment type="caution">
    <text evidence="2">The sequence shown here is derived from an EMBL/GenBank/DDBJ whole genome shotgun (WGS) entry which is preliminary data.</text>
</comment>
<gene>
    <name evidence="2" type="ORF">E5676_scaffold1415G00140</name>
</gene>
<evidence type="ECO:0000313" key="2">
    <source>
        <dbReference type="EMBL" id="TYK05157.1"/>
    </source>
</evidence>
<name>A0A5D3C025_CUCMM</name>
<feature type="transmembrane region" description="Helical" evidence="1">
    <location>
        <begin position="28"/>
        <end position="52"/>
    </location>
</feature>
<evidence type="ECO:0000256" key="1">
    <source>
        <dbReference type="SAM" id="Phobius"/>
    </source>
</evidence>
<dbReference type="Proteomes" id="UP000321947">
    <property type="component" value="Unassembled WGS sequence"/>
</dbReference>
<feature type="transmembrane region" description="Helical" evidence="1">
    <location>
        <begin position="73"/>
        <end position="94"/>
    </location>
</feature>
<feature type="transmembrane region" description="Helical" evidence="1">
    <location>
        <begin position="142"/>
        <end position="162"/>
    </location>
</feature>
<evidence type="ECO:0000313" key="3">
    <source>
        <dbReference type="Proteomes" id="UP000321947"/>
    </source>
</evidence>
<keyword evidence="1" id="KW-1133">Transmembrane helix</keyword>